<evidence type="ECO:0000256" key="7">
    <source>
        <dbReference type="SAM" id="MobiDB-lite"/>
    </source>
</evidence>
<feature type="compositionally biased region" description="Low complexity" evidence="7">
    <location>
        <begin position="137"/>
        <end position="151"/>
    </location>
</feature>
<keyword evidence="6" id="KW-0472">Membrane</keyword>
<dbReference type="PRINTS" id="PR02107">
    <property type="entry name" value="INOS145TPRIP"/>
</dbReference>
<organism evidence="9 10">
    <name type="scientific">Lepidothrix coronata</name>
    <name type="common">blue-crowned manakin</name>
    <dbReference type="NCBI Taxonomy" id="321398"/>
    <lineage>
        <taxon>Eukaryota</taxon>
        <taxon>Metazoa</taxon>
        <taxon>Chordata</taxon>
        <taxon>Craniata</taxon>
        <taxon>Vertebrata</taxon>
        <taxon>Euteleostomi</taxon>
        <taxon>Archelosauria</taxon>
        <taxon>Archosauria</taxon>
        <taxon>Dinosauria</taxon>
        <taxon>Saurischia</taxon>
        <taxon>Theropoda</taxon>
        <taxon>Coelurosauria</taxon>
        <taxon>Aves</taxon>
        <taxon>Neognathae</taxon>
        <taxon>Neoaves</taxon>
        <taxon>Telluraves</taxon>
        <taxon>Australaves</taxon>
        <taxon>Passeriformes</taxon>
        <taxon>Pipridae</taxon>
        <taxon>Lepidothrix</taxon>
    </lineage>
</organism>
<feature type="compositionally biased region" description="Gly residues" evidence="7">
    <location>
        <begin position="126"/>
        <end position="136"/>
    </location>
</feature>
<dbReference type="InterPro" id="IPR046906">
    <property type="entry name" value="Mab-21_HhH/H2TH-like"/>
</dbReference>
<comment type="subcellular location">
    <subcellularLocation>
        <location evidence="1">Membrane</location>
        <topology evidence="1">Single-pass type I membrane protein</topology>
    </subcellularLocation>
</comment>
<keyword evidence="3" id="KW-0812">Transmembrane</keyword>
<feature type="compositionally biased region" description="Basic residues" evidence="7">
    <location>
        <begin position="110"/>
        <end position="122"/>
    </location>
</feature>
<keyword evidence="4" id="KW-0732">Signal</keyword>
<dbReference type="AlphaFoldDB" id="A0A6J0H429"/>
<reference evidence="10" key="1">
    <citation type="submission" date="2025-08" db="UniProtKB">
        <authorList>
            <consortium name="RefSeq"/>
        </authorList>
    </citation>
    <scope>IDENTIFICATION</scope>
</reference>
<feature type="compositionally biased region" description="Gly residues" evidence="7">
    <location>
        <begin position="157"/>
        <end position="173"/>
    </location>
</feature>
<evidence type="ECO:0000256" key="2">
    <source>
        <dbReference type="ARBA" id="ARBA00005554"/>
    </source>
</evidence>
<evidence type="ECO:0000256" key="4">
    <source>
        <dbReference type="ARBA" id="ARBA00022729"/>
    </source>
</evidence>
<feature type="compositionally biased region" description="Pro residues" evidence="7">
    <location>
        <begin position="78"/>
        <end position="88"/>
    </location>
</feature>
<evidence type="ECO:0000313" key="9">
    <source>
        <dbReference type="Proteomes" id="UP000504624"/>
    </source>
</evidence>
<dbReference type="GeneID" id="108496537"/>
<protein>
    <submittedName>
        <fullName evidence="10">Inositol 1,4,5-trisphosphate receptor-interacting protein-like 2</fullName>
    </submittedName>
</protein>
<dbReference type="GO" id="GO:0016020">
    <property type="term" value="C:membrane"/>
    <property type="evidence" value="ECO:0007669"/>
    <property type="project" value="UniProtKB-SubCell"/>
</dbReference>
<feature type="domain" description="Mab-21-like HhH/H2TH-like" evidence="8">
    <location>
        <begin position="518"/>
        <end position="601"/>
    </location>
</feature>
<keyword evidence="9" id="KW-1185">Reference proteome</keyword>
<accession>A0A6J0H429</accession>
<dbReference type="SMART" id="SM01265">
    <property type="entry name" value="Mab-21"/>
    <property type="match status" value="1"/>
</dbReference>
<dbReference type="Gene3D" id="1.10.1410.40">
    <property type="match status" value="1"/>
</dbReference>
<dbReference type="Pfam" id="PF20266">
    <property type="entry name" value="Mab-21_C"/>
    <property type="match status" value="1"/>
</dbReference>
<dbReference type="PANTHER" id="PTHR10656">
    <property type="entry name" value="CELL FATE DETERMINING PROTEIN MAB21-RELATED"/>
    <property type="match status" value="1"/>
</dbReference>
<dbReference type="Proteomes" id="UP000504624">
    <property type="component" value="Unplaced"/>
</dbReference>
<dbReference type="RefSeq" id="XP_017668811.1">
    <property type="nucleotide sequence ID" value="XM_017813322.1"/>
</dbReference>
<dbReference type="OrthoDB" id="8745755at2759"/>
<dbReference type="InterPro" id="IPR024810">
    <property type="entry name" value="MAB21L/cGLR"/>
</dbReference>
<evidence type="ECO:0000256" key="3">
    <source>
        <dbReference type="ARBA" id="ARBA00022692"/>
    </source>
</evidence>
<feature type="compositionally biased region" description="Basic and acidic residues" evidence="7">
    <location>
        <begin position="22"/>
        <end position="31"/>
    </location>
</feature>
<dbReference type="Gene3D" id="3.30.460.90">
    <property type="match status" value="1"/>
</dbReference>
<dbReference type="PANTHER" id="PTHR10656:SF9">
    <property type="entry name" value="INOSITOL 1,4,5-TRISPHOSPHATE RECEPTOR-INTERACTING PROTEIN-LIKE 2"/>
    <property type="match status" value="1"/>
</dbReference>
<name>A0A6J0H429_9PASS</name>
<evidence type="ECO:0000313" key="10">
    <source>
        <dbReference type="RefSeq" id="XP_017668811.1"/>
    </source>
</evidence>
<evidence type="ECO:0000256" key="6">
    <source>
        <dbReference type="ARBA" id="ARBA00023136"/>
    </source>
</evidence>
<dbReference type="CTD" id="162073"/>
<sequence>MALLSLLHRIPQAELGTGEPPLQRDRHDTPQRRVAVRGARGAPGAALAPLSGQPGLGGPRAAPPARRREGGKRRPRGRPPPLPAPGRPPSDNAPGPRAAARGISSELSRRLTRGRVRRKRKPGSGAAAGAGRGAAGPGAAAARPALGAAGAAEEEGAGGGGRSPPAGPGGGSPRGPSPRRALPASPLSVRGFWPLLTALCTALLCLYQALRGGAAGEGAGDAAGTEEAAGSGVPLLKGSALLLLGCLLARCCGAAGGGPRRGGARWAAGARRGALERFHERQLRVSPHVLGHSKAHVGRVVAELVRAAKAQGLQPGPLALSLRGDFVRIGSAYEQHKVRTPDCFDILVPLRLPPHLEPQPRCAPGLGPRGAFVCGLRARDGWSRRCRPFAEGFCVELQGRSHLSSGLVLRWFQGHLQRCLGAVRYRLQERCRISLSACPGHPPTLHILPCSDYVCCHISMAVRLIPAIPLGDALYLTALPPQSPPGPPAPEALWGLNASRQEQRLLGWLKEQAPASSCHLKCLQILKGLRDLRGQGLEEPFCSQWSRVLSSYVLKTALFSVLLQGPLEAWDERFLVERLEDLVLYLRDCLRKQVLMDFFLGNTSIPEAVALPRFLKEATPVNLLAAFDGPTLDLVAFQLISTWIQAPHIIRMYSNPRYLRPVPTPCRHITEAKQEPLAE</sequence>
<evidence type="ECO:0000256" key="5">
    <source>
        <dbReference type="ARBA" id="ARBA00022989"/>
    </source>
</evidence>
<gene>
    <name evidence="10" type="primary">ITPRIPL2</name>
</gene>
<feature type="compositionally biased region" description="Low complexity" evidence="7">
    <location>
        <begin position="32"/>
        <end position="64"/>
    </location>
</feature>
<feature type="region of interest" description="Disordered" evidence="7">
    <location>
        <begin position="1"/>
        <end position="182"/>
    </location>
</feature>
<evidence type="ECO:0000259" key="8">
    <source>
        <dbReference type="Pfam" id="PF20266"/>
    </source>
</evidence>
<dbReference type="InterPro" id="IPR026250">
    <property type="entry name" value="ITPRIP-like"/>
</dbReference>
<comment type="similarity">
    <text evidence="2">Belongs to the ITPRIP family.</text>
</comment>
<keyword evidence="5" id="KW-1133">Transmembrane helix</keyword>
<proteinExistence type="inferred from homology"/>
<evidence type="ECO:0000256" key="1">
    <source>
        <dbReference type="ARBA" id="ARBA00004479"/>
    </source>
</evidence>